<proteinExistence type="predicted"/>
<feature type="transmembrane region" description="Helical" evidence="1">
    <location>
        <begin position="597"/>
        <end position="627"/>
    </location>
</feature>
<dbReference type="PANTHER" id="PTHR36851">
    <property type="entry name" value="UNNAMED PRODUCT"/>
    <property type="match status" value="1"/>
</dbReference>
<gene>
    <name evidence="2" type="ORF">OMAR00294_LOCUS2605</name>
</gene>
<evidence type="ECO:0000313" key="2">
    <source>
        <dbReference type="EMBL" id="CAE0843586.1"/>
    </source>
</evidence>
<accession>A0A7S4GQH7</accession>
<keyword evidence="1" id="KW-1133">Transmembrane helix</keyword>
<protein>
    <recommendedName>
        <fullName evidence="3">Glycosyltransferase 2-like domain-containing protein</fullName>
    </recommendedName>
</protein>
<keyword evidence="1" id="KW-0472">Membrane</keyword>
<reference evidence="2" key="1">
    <citation type="submission" date="2021-01" db="EMBL/GenBank/DDBJ databases">
        <authorList>
            <person name="Corre E."/>
            <person name="Pelletier E."/>
            <person name="Niang G."/>
            <person name="Scheremetjew M."/>
            <person name="Finn R."/>
            <person name="Kale V."/>
            <person name="Holt S."/>
            <person name="Cochrane G."/>
            <person name="Meng A."/>
            <person name="Brown T."/>
            <person name="Cohen L."/>
        </authorList>
    </citation>
    <scope>NUCLEOTIDE SEQUENCE</scope>
    <source>
        <strain evidence="2">LB1974</strain>
    </source>
</reference>
<dbReference type="InterPro" id="IPR029044">
    <property type="entry name" value="Nucleotide-diphossugar_trans"/>
</dbReference>
<keyword evidence="1" id="KW-0812">Transmembrane</keyword>
<name>A0A7S4GQH7_OXYMA</name>
<dbReference type="Gene3D" id="3.90.550.10">
    <property type="entry name" value="Spore Coat Polysaccharide Biosynthesis Protein SpsA, Chain A"/>
    <property type="match status" value="1"/>
</dbReference>
<organism evidence="2">
    <name type="scientific">Oxyrrhis marina</name>
    <name type="common">Dinoflagellate</name>
    <dbReference type="NCBI Taxonomy" id="2969"/>
    <lineage>
        <taxon>Eukaryota</taxon>
        <taxon>Sar</taxon>
        <taxon>Alveolata</taxon>
        <taxon>Dinophyceae</taxon>
        <taxon>Oxyrrhinales</taxon>
        <taxon>Oxyrrhinaceae</taxon>
        <taxon>Oxyrrhis</taxon>
    </lineage>
</organism>
<dbReference type="AlphaFoldDB" id="A0A7S4GQH7"/>
<dbReference type="PANTHER" id="PTHR36851:SF1">
    <property type="entry name" value="GLYCO_TRANS_2-LIKE DOMAIN-CONTAINING PROTEIN"/>
    <property type="match status" value="1"/>
</dbReference>
<evidence type="ECO:0008006" key="3">
    <source>
        <dbReference type="Google" id="ProtNLM"/>
    </source>
</evidence>
<feature type="transmembrane region" description="Helical" evidence="1">
    <location>
        <begin position="95"/>
        <end position="114"/>
    </location>
</feature>
<evidence type="ECO:0000256" key="1">
    <source>
        <dbReference type="SAM" id="Phobius"/>
    </source>
</evidence>
<feature type="transmembrane region" description="Helical" evidence="1">
    <location>
        <begin position="662"/>
        <end position="682"/>
    </location>
</feature>
<sequence>MPDAGTDADPGLHDEATSSVRSRSWSSLREDVEGVWLLGGAVLRRRWFWEAVGIVTAVASTGYGLKSATEHIADEYADALARRLGGSEFLRKSSLYFLCFVAGLGLLVSVGSLARGRNSHQTPGNMSPWKTPLSPHIQSLGGRRAVSIGNAGVMPLLCRVFPAVNLYGWLVILFVTRIWSIPCFSWCMAALCIQMWWWLFKTSFFSIVGIVTVRKWLRRDWVRPYRKLLEQGKKPICHIVILPNYKEALEVLADTMAGLAASEISRECIVVVLAMEAREGRDAQEKAAVLKKNFQGKFLEILETYHPSHVRGEVVGKSSNTQWAFRCVQSDWVNKQVEMNKWQKSQMVITISDADSIFHPDYFSALSIDAMELPAERLRWRLWQAPIWLLRNYFTVPAPTRLTGYTTSVAELGGLRSWFGCHITFSSYSVHYLLAEEVGGWDVDVIAEDHHMFCKCFFGSVYASAATEEFDQLDASQCFAQIELQRIFLPVKGYMVEAGDWWTSVVARFTQARRHTQGISEFAYVLLHYANLIRRAGSIIQIPLSTHEKIFQILYTMLGAHTFPYLHLTAMVLSATWGEWNDPSDCFTHSECADWMTQLSCLIMVLNVYLFSIPVALNIVATLLIVLEGCGLSPNRQTENDDGHLWEKLTGGAPSLTFMRKVWFLFLQIALETALMAAPALIGLGMVPELMACVSLARRGNAFKYVVAEKPSTHKQD</sequence>
<dbReference type="EMBL" id="HBJB01003182">
    <property type="protein sequence ID" value="CAE0843586.1"/>
    <property type="molecule type" value="Transcribed_RNA"/>
</dbReference>
<feature type="transmembrane region" description="Helical" evidence="1">
    <location>
        <begin position="197"/>
        <end position="217"/>
    </location>
</feature>
<feature type="transmembrane region" description="Helical" evidence="1">
    <location>
        <begin position="166"/>
        <end position="191"/>
    </location>
</feature>